<dbReference type="STRING" id="996342.SAMN05443551_3742"/>
<organism evidence="2 3">
    <name type="scientific">Marivita hallyeonensis</name>
    <dbReference type="NCBI Taxonomy" id="996342"/>
    <lineage>
        <taxon>Bacteria</taxon>
        <taxon>Pseudomonadati</taxon>
        <taxon>Pseudomonadota</taxon>
        <taxon>Alphaproteobacteria</taxon>
        <taxon>Rhodobacterales</taxon>
        <taxon>Roseobacteraceae</taxon>
        <taxon>Marivita</taxon>
    </lineage>
</organism>
<dbReference type="AlphaFoldDB" id="A0A1M5X4S9"/>
<evidence type="ECO:0008006" key="4">
    <source>
        <dbReference type="Google" id="ProtNLM"/>
    </source>
</evidence>
<feature type="compositionally biased region" description="Polar residues" evidence="1">
    <location>
        <begin position="93"/>
        <end position="102"/>
    </location>
</feature>
<keyword evidence="3" id="KW-1185">Reference proteome</keyword>
<evidence type="ECO:0000313" key="3">
    <source>
        <dbReference type="Proteomes" id="UP000184221"/>
    </source>
</evidence>
<gene>
    <name evidence="2" type="ORF">SAMN05443551_3742</name>
</gene>
<dbReference type="EMBL" id="FQXC01000005">
    <property type="protein sequence ID" value="SHH94880.1"/>
    <property type="molecule type" value="Genomic_DNA"/>
</dbReference>
<proteinExistence type="predicted"/>
<accession>A0A1M5X4S9</accession>
<feature type="region of interest" description="Disordered" evidence="1">
    <location>
        <begin position="72"/>
        <end position="102"/>
    </location>
</feature>
<protein>
    <recommendedName>
        <fullName evidence="4">Lipoprotein</fullName>
    </recommendedName>
</protein>
<name>A0A1M5X4S9_9RHOB</name>
<evidence type="ECO:0000313" key="2">
    <source>
        <dbReference type="EMBL" id="SHH94880.1"/>
    </source>
</evidence>
<sequence length="102" mass="10890">MRMIKPVVIVAALAGLAACENPSEDKSVDRGWDDKPLSELQAGIWIDPNGCDHWIIDDGVEGYLSPRLDPRGRPVCSGTPQDRNTAIGDFKGGSTSIIGDAL</sequence>
<dbReference type="RefSeq" id="WP_143152736.1">
    <property type="nucleotide sequence ID" value="NZ_FQXC01000005.1"/>
</dbReference>
<reference evidence="2 3" key="1">
    <citation type="submission" date="2016-11" db="EMBL/GenBank/DDBJ databases">
        <authorList>
            <person name="Jaros S."/>
            <person name="Januszkiewicz K."/>
            <person name="Wedrychowicz H."/>
        </authorList>
    </citation>
    <scope>NUCLEOTIDE SEQUENCE [LARGE SCALE GENOMIC DNA]</scope>
    <source>
        <strain evidence="2 3">DSM 29431</strain>
    </source>
</reference>
<dbReference type="PROSITE" id="PS51257">
    <property type="entry name" value="PROKAR_LIPOPROTEIN"/>
    <property type="match status" value="1"/>
</dbReference>
<dbReference type="Proteomes" id="UP000184221">
    <property type="component" value="Unassembled WGS sequence"/>
</dbReference>
<dbReference type="OrthoDB" id="7859745at2"/>
<evidence type="ECO:0000256" key="1">
    <source>
        <dbReference type="SAM" id="MobiDB-lite"/>
    </source>
</evidence>